<feature type="domain" description="Pili assembly chaperone N-terminal" evidence="7">
    <location>
        <begin position="235"/>
        <end position="352"/>
    </location>
</feature>
<evidence type="ECO:0000313" key="11">
    <source>
        <dbReference type="Proteomes" id="UP000267630"/>
    </source>
</evidence>
<dbReference type="GO" id="GO:0071555">
    <property type="term" value="P:cell wall organization"/>
    <property type="evidence" value="ECO:0007669"/>
    <property type="project" value="InterPro"/>
</dbReference>
<dbReference type="GO" id="GO:0007155">
    <property type="term" value="P:cell adhesion"/>
    <property type="evidence" value="ECO:0007669"/>
    <property type="project" value="InterPro"/>
</dbReference>
<dbReference type="InterPro" id="IPR036937">
    <property type="entry name" value="Adhesion_dom_fimbrial_sf"/>
</dbReference>
<dbReference type="SUPFAM" id="SSF49584">
    <property type="entry name" value="Periplasmic chaperone C-domain"/>
    <property type="match status" value="1"/>
</dbReference>
<dbReference type="PRINTS" id="PR00969">
    <property type="entry name" value="CHAPERONPILI"/>
</dbReference>
<dbReference type="Pfam" id="PF02753">
    <property type="entry name" value="PapD_C"/>
    <property type="match status" value="1"/>
</dbReference>
<evidence type="ECO:0000256" key="3">
    <source>
        <dbReference type="ARBA" id="ARBA00022729"/>
    </source>
</evidence>
<dbReference type="Pfam" id="PF00345">
    <property type="entry name" value="PapD_N"/>
    <property type="match status" value="1"/>
</dbReference>
<dbReference type="InterPro" id="IPR036316">
    <property type="entry name" value="Pili_assmbl_chap_C_dom_sf"/>
</dbReference>
<dbReference type="EMBL" id="LR134253">
    <property type="protein sequence ID" value="VED46606.1"/>
    <property type="molecule type" value="Genomic_DNA"/>
</dbReference>
<evidence type="ECO:0000256" key="2">
    <source>
        <dbReference type="ARBA" id="ARBA00007399"/>
    </source>
</evidence>
<dbReference type="InterPro" id="IPR013783">
    <property type="entry name" value="Ig-like_fold"/>
</dbReference>
<dbReference type="PANTHER" id="PTHR30251:SF2">
    <property type="entry name" value="FIMBRIAL CHAPERONE YADV-RELATED"/>
    <property type="match status" value="1"/>
</dbReference>
<name>A0A7Z9CQG9_RAOTE</name>
<dbReference type="InterPro" id="IPR016147">
    <property type="entry name" value="Pili_assmbl_chaperone_N"/>
</dbReference>
<dbReference type="PANTHER" id="PTHR30251">
    <property type="entry name" value="PILUS ASSEMBLY CHAPERONE"/>
    <property type="match status" value="1"/>
</dbReference>
<reference evidence="10 11" key="1">
    <citation type="submission" date="2018-12" db="EMBL/GenBank/DDBJ databases">
        <authorList>
            <consortium name="Pathogen Informatics"/>
        </authorList>
    </citation>
    <scope>NUCLEOTIDE SEQUENCE [LARGE SCALE GENOMIC DNA]</scope>
    <source>
        <strain evidence="10 11">NCTC9997</strain>
    </source>
</reference>
<evidence type="ECO:0000313" key="10">
    <source>
        <dbReference type="EMBL" id="VED46606.1"/>
    </source>
</evidence>
<proteinExistence type="inferred from homology"/>
<feature type="domain" description="Fimbrial-type adhesion" evidence="8">
    <location>
        <begin position="35"/>
        <end position="175"/>
    </location>
</feature>
<keyword evidence="5" id="KW-0143">Chaperone</keyword>
<evidence type="ECO:0000259" key="8">
    <source>
        <dbReference type="Pfam" id="PF00419"/>
    </source>
</evidence>
<dbReference type="InterPro" id="IPR016148">
    <property type="entry name" value="Pili_assmbl_chaperone_C"/>
</dbReference>
<dbReference type="Proteomes" id="UP000267630">
    <property type="component" value="Chromosome 3"/>
</dbReference>
<accession>A0A7Z9CQG9</accession>
<evidence type="ECO:0000256" key="6">
    <source>
        <dbReference type="SAM" id="SignalP"/>
    </source>
</evidence>
<dbReference type="GO" id="GO:0030288">
    <property type="term" value="C:outer membrane-bounded periplasmic space"/>
    <property type="evidence" value="ECO:0007669"/>
    <property type="project" value="InterPro"/>
</dbReference>
<keyword evidence="3 6" id="KW-0732">Signal</keyword>
<organism evidence="10 11">
    <name type="scientific">Raoultella terrigena</name>
    <name type="common">Klebsiella terrigena</name>
    <dbReference type="NCBI Taxonomy" id="577"/>
    <lineage>
        <taxon>Bacteria</taxon>
        <taxon>Pseudomonadati</taxon>
        <taxon>Pseudomonadota</taxon>
        <taxon>Gammaproteobacteria</taxon>
        <taxon>Enterobacterales</taxon>
        <taxon>Enterobacteriaceae</taxon>
        <taxon>Klebsiella/Raoultella group</taxon>
        <taxon>Raoultella</taxon>
    </lineage>
</organism>
<dbReference type="Gene3D" id="2.60.40.1090">
    <property type="entry name" value="Fimbrial-type adhesion domain"/>
    <property type="match status" value="1"/>
</dbReference>
<dbReference type="InterPro" id="IPR008966">
    <property type="entry name" value="Adhesion_dom_sf"/>
</dbReference>
<feature type="domain" description="Pili assembly chaperone C-terminal" evidence="9">
    <location>
        <begin position="374"/>
        <end position="428"/>
    </location>
</feature>
<keyword evidence="11" id="KW-1185">Reference proteome</keyword>
<dbReference type="InterPro" id="IPR050643">
    <property type="entry name" value="Periplasmic_pilus_chap"/>
</dbReference>
<keyword evidence="4" id="KW-0574">Periplasm</keyword>
<evidence type="ECO:0000259" key="9">
    <source>
        <dbReference type="Pfam" id="PF02753"/>
    </source>
</evidence>
<gene>
    <name evidence="10" type="primary">fimC_1</name>
    <name evidence="10" type="ORF">NCTC9997_01077</name>
</gene>
<dbReference type="AlphaFoldDB" id="A0A7Z9CQG9"/>
<dbReference type="Gene3D" id="2.60.40.10">
    <property type="entry name" value="Immunoglobulins"/>
    <property type="match status" value="2"/>
</dbReference>
<dbReference type="GO" id="GO:0009289">
    <property type="term" value="C:pilus"/>
    <property type="evidence" value="ECO:0007669"/>
    <property type="project" value="InterPro"/>
</dbReference>
<evidence type="ECO:0000256" key="5">
    <source>
        <dbReference type="ARBA" id="ARBA00023186"/>
    </source>
</evidence>
<dbReference type="InterPro" id="IPR001829">
    <property type="entry name" value="Pili_assmbl_chaperone_bac"/>
</dbReference>
<comment type="subcellular location">
    <subcellularLocation>
        <location evidence="1">Periplasm</location>
    </subcellularLocation>
</comment>
<evidence type="ECO:0000259" key="7">
    <source>
        <dbReference type="Pfam" id="PF00345"/>
    </source>
</evidence>
<dbReference type="InterPro" id="IPR000259">
    <property type="entry name" value="Adhesion_dom_fimbrial"/>
</dbReference>
<dbReference type="SUPFAM" id="SSF49401">
    <property type="entry name" value="Bacterial adhesins"/>
    <property type="match status" value="1"/>
</dbReference>
<dbReference type="SUPFAM" id="SSF49354">
    <property type="entry name" value="PapD-like"/>
    <property type="match status" value="1"/>
</dbReference>
<feature type="signal peptide" evidence="6">
    <location>
        <begin position="1"/>
        <end position="26"/>
    </location>
</feature>
<evidence type="ECO:0000256" key="1">
    <source>
        <dbReference type="ARBA" id="ARBA00004418"/>
    </source>
</evidence>
<dbReference type="InterPro" id="IPR008962">
    <property type="entry name" value="PapD-like_sf"/>
</dbReference>
<dbReference type="Pfam" id="PF00419">
    <property type="entry name" value="Fimbrial"/>
    <property type="match status" value="1"/>
</dbReference>
<feature type="chain" id="PRO_5031354512" evidence="6">
    <location>
        <begin position="27"/>
        <end position="435"/>
    </location>
</feature>
<sequence>MKAYLNNKTLLALGIAALLPAGSSLAATASGGTVNFSGSVVTSACAISANSSNIDVDLGEVRTATLAAAGSEANTAKAFTITLEDCEIADTSAGTEEDPIPATTVAVTFTGTPDSTDADGLAVGSNGSSASAQNVAIRLYDEQGNVVRLGESAAPVELRSGSNTLNFSAKYYSRRATPRLAMPALSPPTPSPIRNPLARPRCRARPNLQERDAMRSFTWICLLGSLWSSVACAGGVGLGATRMVYLGSANQSMLQVRNTHPDASFLIQSWVEDENNRRSNDFVITPPLYVLKPATESVVKIMFSGKSLPQDRETLYWITVKAIPQQSKSAASNSLQFASANRIKVFYRPEGLQSGASEGWKKITADYRAGKITLNNPTPYYLTTINLKVDGKPVQPAMVPPKASVTLGGSFSQASTFSYQTINDYGAWTLPSACR</sequence>
<evidence type="ECO:0000256" key="4">
    <source>
        <dbReference type="ARBA" id="ARBA00022764"/>
    </source>
</evidence>
<comment type="similarity">
    <text evidence="2">Belongs to the periplasmic pilus chaperone family.</text>
</comment>
<protein>
    <submittedName>
        <fullName evidence="10">P pilus assembly protein, chaperone PapD</fullName>
    </submittedName>
</protein>